<organism evidence="4 5">
    <name type="scientific">Trichomalopsis sarcophagae</name>
    <dbReference type="NCBI Taxonomy" id="543379"/>
    <lineage>
        <taxon>Eukaryota</taxon>
        <taxon>Metazoa</taxon>
        <taxon>Ecdysozoa</taxon>
        <taxon>Arthropoda</taxon>
        <taxon>Hexapoda</taxon>
        <taxon>Insecta</taxon>
        <taxon>Pterygota</taxon>
        <taxon>Neoptera</taxon>
        <taxon>Endopterygota</taxon>
        <taxon>Hymenoptera</taxon>
        <taxon>Apocrita</taxon>
        <taxon>Proctotrupomorpha</taxon>
        <taxon>Chalcidoidea</taxon>
        <taxon>Pteromalidae</taxon>
        <taxon>Pteromalinae</taxon>
        <taxon>Trichomalopsis</taxon>
    </lineage>
</organism>
<dbReference type="PANTHER" id="PTHR31569:SF4">
    <property type="entry name" value="SWIM-TYPE DOMAIN-CONTAINING PROTEIN"/>
    <property type="match status" value="1"/>
</dbReference>
<evidence type="ECO:0000256" key="1">
    <source>
        <dbReference type="SAM" id="MobiDB-lite"/>
    </source>
</evidence>
<evidence type="ECO:0000313" key="5">
    <source>
        <dbReference type="Proteomes" id="UP000215335"/>
    </source>
</evidence>
<dbReference type="InterPro" id="IPR052579">
    <property type="entry name" value="Zinc_finger_SWIM"/>
</dbReference>
<feature type="compositionally biased region" description="Basic and acidic residues" evidence="1">
    <location>
        <begin position="1"/>
        <end position="20"/>
    </location>
</feature>
<dbReference type="PANTHER" id="PTHR31569">
    <property type="entry name" value="SWIM-TYPE DOMAIN-CONTAINING PROTEIN"/>
    <property type="match status" value="1"/>
</dbReference>
<keyword evidence="5" id="KW-1185">Reference proteome</keyword>
<feature type="domain" description="ZSWIM1/3 RNaseH-like" evidence="3">
    <location>
        <begin position="185"/>
        <end position="294"/>
    </location>
</feature>
<name>A0A232EDH0_9HYME</name>
<evidence type="ECO:0000313" key="4">
    <source>
        <dbReference type="EMBL" id="OXU16383.1"/>
    </source>
</evidence>
<evidence type="ECO:0000259" key="2">
    <source>
        <dbReference type="Pfam" id="PF20783"/>
    </source>
</evidence>
<feature type="region of interest" description="Disordered" evidence="1">
    <location>
        <begin position="1"/>
        <end position="28"/>
    </location>
</feature>
<dbReference type="STRING" id="543379.A0A232EDH0"/>
<dbReference type="Proteomes" id="UP000215335">
    <property type="component" value="Unassembled WGS sequence"/>
</dbReference>
<feature type="domain" description="DUF5575" evidence="2">
    <location>
        <begin position="73"/>
        <end position="136"/>
    </location>
</feature>
<dbReference type="Pfam" id="PF21056">
    <property type="entry name" value="ZSWIM1-3_RNaseH-like"/>
    <property type="match status" value="1"/>
</dbReference>
<reference evidence="4 5" key="1">
    <citation type="journal article" date="2017" name="Curr. Biol.">
        <title>The Evolution of Venom by Co-option of Single-Copy Genes.</title>
        <authorList>
            <person name="Martinson E.O."/>
            <person name="Mrinalini"/>
            <person name="Kelkar Y.D."/>
            <person name="Chang C.H."/>
            <person name="Werren J.H."/>
        </authorList>
    </citation>
    <scope>NUCLEOTIDE SEQUENCE [LARGE SCALE GENOMIC DNA]</scope>
    <source>
        <strain evidence="4 5">Alberta</strain>
        <tissue evidence="4">Whole body</tissue>
    </source>
</reference>
<accession>A0A232EDH0</accession>
<dbReference type="OrthoDB" id="123417at2759"/>
<dbReference type="Pfam" id="PF20783">
    <property type="entry name" value="DUF5575_N"/>
    <property type="match status" value="1"/>
</dbReference>
<gene>
    <name evidence="4" type="ORF">TSAR_012089</name>
</gene>
<dbReference type="InterPro" id="IPR049217">
    <property type="entry name" value="DUF5575_N"/>
</dbReference>
<proteinExistence type="predicted"/>
<dbReference type="EMBL" id="NNAY01006505">
    <property type="protein sequence ID" value="OXU16383.1"/>
    <property type="molecule type" value="Genomic_DNA"/>
</dbReference>
<sequence length="380" mass="43740">MKEVTKKTAAEKSDAKHKDNSNVPSADTNIFSGMQQEWKDRLNKCCAQENQIFRKAKSDSLKDETYKNGNANKELKYKLVLYKCKFGNDARIRGTGLRKTRTSRLGCKAFIQLNISKDRQNLIVTNCDLSHTNHNETKNELAKDKIYITLKNLTNMKASTKSVDGDNLKNAIDYLISEGADVDIHTEDNHFRGLFFCTKEMKKSFDSYPEMFIDGTYKLLQLDFTVVILMVEDSNSTSEVVAVGLLVTEDAENCEWFLNTFCKYHPESSKNIKCIMSDKDTTKRGVLEKNFVDVPLYICSFYTMQIFKRRTLNLKNKTECLEILQALVYSESAENYDYYYNKLCCAASGTSFLVYFNGKWHEIRSQWTEYGMIHGNMGKN</sequence>
<protein>
    <submittedName>
        <fullName evidence="4">Uncharacterized protein</fullName>
    </submittedName>
</protein>
<evidence type="ECO:0000259" key="3">
    <source>
        <dbReference type="Pfam" id="PF21056"/>
    </source>
</evidence>
<dbReference type="AlphaFoldDB" id="A0A232EDH0"/>
<comment type="caution">
    <text evidence="4">The sequence shown here is derived from an EMBL/GenBank/DDBJ whole genome shotgun (WGS) entry which is preliminary data.</text>
</comment>
<dbReference type="InterPro" id="IPR048324">
    <property type="entry name" value="ZSWIM1-3_RNaseH-like"/>
</dbReference>